<sequence>MAAHAKGEFVHASERTRRRLSDMAVANSLELLCVTRWRGVVLPTRGDMGTCWTDTWRIGRAHWRIYGIRTARSQREHTVISGVFWFLRTQQAPRRG</sequence>
<evidence type="ECO:0000313" key="1">
    <source>
        <dbReference type="EMBL" id="KAK9124034.1"/>
    </source>
</evidence>
<evidence type="ECO:0000313" key="2">
    <source>
        <dbReference type="Proteomes" id="UP001417504"/>
    </source>
</evidence>
<protein>
    <submittedName>
        <fullName evidence="1">Uncharacterized protein</fullName>
    </submittedName>
</protein>
<reference evidence="1 2" key="1">
    <citation type="submission" date="2024-01" db="EMBL/GenBank/DDBJ databases">
        <title>Genome assemblies of Stephania.</title>
        <authorList>
            <person name="Yang L."/>
        </authorList>
    </citation>
    <scope>NUCLEOTIDE SEQUENCE [LARGE SCALE GENOMIC DNA]</scope>
    <source>
        <strain evidence="1">QJT</strain>
        <tissue evidence="1">Leaf</tissue>
    </source>
</reference>
<dbReference type="AlphaFoldDB" id="A0AAP0IYC8"/>
<dbReference type="Proteomes" id="UP001417504">
    <property type="component" value="Unassembled WGS sequence"/>
</dbReference>
<name>A0AAP0IYC8_9MAGN</name>
<proteinExistence type="predicted"/>
<dbReference type="EMBL" id="JBBNAE010000005">
    <property type="protein sequence ID" value="KAK9124034.1"/>
    <property type="molecule type" value="Genomic_DNA"/>
</dbReference>
<accession>A0AAP0IYC8</accession>
<keyword evidence="2" id="KW-1185">Reference proteome</keyword>
<organism evidence="1 2">
    <name type="scientific">Stephania japonica</name>
    <dbReference type="NCBI Taxonomy" id="461633"/>
    <lineage>
        <taxon>Eukaryota</taxon>
        <taxon>Viridiplantae</taxon>
        <taxon>Streptophyta</taxon>
        <taxon>Embryophyta</taxon>
        <taxon>Tracheophyta</taxon>
        <taxon>Spermatophyta</taxon>
        <taxon>Magnoliopsida</taxon>
        <taxon>Ranunculales</taxon>
        <taxon>Menispermaceae</taxon>
        <taxon>Menispermoideae</taxon>
        <taxon>Cissampelideae</taxon>
        <taxon>Stephania</taxon>
    </lineage>
</organism>
<gene>
    <name evidence="1" type="ORF">Sjap_013636</name>
</gene>
<comment type="caution">
    <text evidence="1">The sequence shown here is derived from an EMBL/GenBank/DDBJ whole genome shotgun (WGS) entry which is preliminary data.</text>
</comment>